<name>A0A125QSC2_9BACI</name>
<evidence type="ECO:0000313" key="3">
    <source>
        <dbReference type="Proteomes" id="UP000064189"/>
    </source>
</evidence>
<feature type="transmembrane region" description="Helical" evidence="1">
    <location>
        <begin position="47"/>
        <end position="69"/>
    </location>
</feature>
<dbReference type="AlphaFoldDB" id="A0A125QSC2"/>
<feature type="transmembrane region" description="Helical" evidence="1">
    <location>
        <begin position="119"/>
        <end position="138"/>
    </location>
</feature>
<feature type="transmembrane region" description="Helical" evidence="1">
    <location>
        <begin position="75"/>
        <end position="99"/>
    </location>
</feature>
<dbReference type="EMBL" id="LNNH01000012">
    <property type="protein sequence ID" value="KWW21252.1"/>
    <property type="molecule type" value="Genomic_DNA"/>
</dbReference>
<protein>
    <recommendedName>
        <fullName evidence="4">DUF2269 family protein</fullName>
    </recommendedName>
</protein>
<evidence type="ECO:0008006" key="4">
    <source>
        <dbReference type="Google" id="ProtNLM"/>
    </source>
</evidence>
<keyword evidence="3" id="KW-1185">Reference proteome</keyword>
<evidence type="ECO:0000313" key="2">
    <source>
        <dbReference type="EMBL" id="KWW21252.1"/>
    </source>
</evidence>
<gene>
    <name evidence="2" type="ORF">AS888_16795</name>
</gene>
<feature type="transmembrane region" description="Helical" evidence="1">
    <location>
        <begin position="6"/>
        <end position="26"/>
    </location>
</feature>
<keyword evidence="1" id="KW-0812">Transmembrane</keyword>
<keyword evidence="1" id="KW-1133">Transmembrane helix</keyword>
<evidence type="ECO:0000256" key="1">
    <source>
        <dbReference type="SAM" id="Phobius"/>
    </source>
</evidence>
<organism evidence="2 3">
    <name type="scientific">Peribacillus simplex</name>
    <dbReference type="NCBI Taxonomy" id="1478"/>
    <lineage>
        <taxon>Bacteria</taxon>
        <taxon>Bacillati</taxon>
        <taxon>Bacillota</taxon>
        <taxon>Bacilli</taxon>
        <taxon>Bacillales</taxon>
        <taxon>Bacillaceae</taxon>
        <taxon>Peribacillus</taxon>
    </lineage>
</organism>
<proteinExistence type="predicted"/>
<keyword evidence="1" id="KW-0472">Membrane</keyword>
<dbReference type="RefSeq" id="WP_061141604.1">
    <property type="nucleotide sequence ID" value="NZ_LNNH01000012.1"/>
</dbReference>
<reference evidence="2 3" key="1">
    <citation type="submission" date="2015-11" db="EMBL/GenBank/DDBJ databases">
        <title>Genome Sequence of Bacillus simplex strain VanAntwerpen2.</title>
        <authorList>
            <person name="Couger M.B."/>
        </authorList>
    </citation>
    <scope>NUCLEOTIDE SEQUENCE [LARGE SCALE GENOMIC DNA]</scope>
    <source>
        <strain evidence="2 3">VanAntwerpen02</strain>
    </source>
</reference>
<dbReference type="Proteomes" id="UP000064189">
    <property type="component" value="Unassembled WGS sequence"/>
</dbReference>
<accession>A0A125QSC2</accession>
<sequence length="145" mass="16411">MYQLLIFIHVTSALFLGSFLVLPWMIKTIFSRTGDEIIGFLRMALSFLRSGHYALIFLMISGWAMVTGYSAFPSILWVSIAVVLLLLIGALMGMILQTFKGIIKAEHPRNHFAENLTKLRTMSWVMFLTILIAVLIMTNQSLLKV</sequence>
<comment type="caution">
    <text evidence="2">The sequence shown here is derived from an EMBL/GenBank/DDBJ whole genome shotgun (WGS) entry which is preliminary data.</text>
</comment>